<organism evidence="1 2">
    <name type="scientific">Tetradesmus obliquus</name>
    <name type="common">Green alga</name>
    <name type="synonym">Acutodesmus obliquus</name>
    <dbReference type="NCBI Taxonomy" id="3088"/>
    <lineage>
        <taxon>Eukaryota</taxon>
        <taxon>Viridiplantae</taxon>
        <taxon>Chlorophyta</taxon>
        <taxon>core chlorophytes</taxon>
        <taxon>Chlorophyceae</taxon>
        <taxon>CS clade</taxon>
        <taxon>Sphaeropleales</taxon>
        <taxon>Scenedesmaceae</taxon>
        <taxon>Tetradesmus</taxon>
    </lineage>
</organism>
<sequence length="77" mass="7972">MAAVRSAQELLSESCVPGLVAGVVAPLPTVQVVFMTCFLTELLDCLAAMPVMQVKHIPSGQPGAAHEVADAQAAQQQ</sequence>
<dbReference type="AlphaFoldDB" id="A0A383VR46"/>
<accession>A0A383VR46</accession>
<proteinExistence type="predicted"/>
<keyword evidence="2" id="KW-1185">Reference proteome</keyword>
<dbReference type="Proteomes" id="UP000256970">
    <property type="component" value="Unassembled WGS sequence"/>
</dbReference>
<protein>
    <submittedName>
        <fullName evidence="1">Uncharacterized protein</fullName>
    </submittedName>
</protein>
<evidence type="ECO:0000313" key="2">
    <source>
        <dbReference type="Proteomes" id="UP000256970"/>
    </source>
</evidence>
<gene>
    <name evidence="1" type="ORF">BQ4739_LOCUS7769</name>
</gene>
<reference evidence="1 2" key="1">
    <citation type="submission" date="2016-10" db="EMBL/GenBank/DDBJ databases">
        <authorList>
            <person name="Cai Z."/>
        </authorList>
    </citation>
    <scope>NUCLEOTIDE SEQUENCE [LARGE SCALE GENOMIC DNA]</scope>
</reference>
<name>A0A383VR46_TETOB</name>
<dbReference type="EMBL" id="FNXT01000791">
    <property type="protein sequence ID" value="SZX67370.1"/>
    <property type="molecule type" value="Genomic_DNA"/>
</dbReference>
<evidence type="ECO:0000313" key="1">
    <source>
        <dbReference type="EMBL" id="SZX67370.1"/>
    </source>
</evidence>